<keyword evidence="2" id="KW-1185">Reference proteome</keyword>
<dbReference type="Pfam" id="PF05164">
    <property type="entry name" value="ZapA"/>
    <property type="match status" value="1"/>
</dbReference>
<dbReference type="GO" id="GO:0051301">
    <property type="term" value="P:cell division"/>
    <property type="evidence" value="ECO:0007669"/>
    <property type="project" value="UniProtKB-KW"/>
</dbReference>
<keyword evidence="1" id="KW-0132">Cell division</keyword>
<dbReference type="EMBL" id="JARJFB010000045">
    <property type="protein sequence ID" value="MEA0970772.1"/>
    <property type="molecule type" value="Genomic_DNA"/>
</dbReference>
<dbReference type="InterPro" id="IPR042233">
    <property type="entry name" value="Cell_div_ZapA_N"/>
</dbReference>
<gene>
    <name evidence="1" type="ORF">Megvenef_00741</name>
</gene>
<accession>A0ABU5NC72</accession>
<keyword evidence="1" id="KW-0131">Cell cycle</keyword>
<name>A0ABU5NC72_9RICK</name>
<evidence type="ECO:0000313" key="2">
    <source>
        <dbReference type="Proteomes" id="UP001291687"/>
    </source>
</evidence>
<evidence type="ECO:0000313" key="1">
    <source>
        <dbReference type="EMBL" id="MEA0970772.1"/>
    </source>
</evidence>
<sequence length="103" mass="11573">MSIVTIVLSGKDFKLACSEESKDRLVMLSQKLDTEIKEMAAANQYASLELLLVMMALKHIDQRQSQMQVSGGEILESANLDFQKQLSSIFSELKIVAEKLEKH</sequence>
<dbReference type="SUPFAM" id="SSF102829">
    <property type="entry name" value="Cell division protein ZapA-like"/>
    <property type="match status" value="1"/>
</dbReference>
<dbReference type="Proteomes" id="UP001291687">
    <property type="component" value="Unassembled WGS sequence"/>
</dbReference>
<protein>
    <submittedName>
        <fullName evidence="1">Cell division protein ZapA</fullName>
    </submittedName>
</protein>
<dbReference type="InterPro" id="IPR036192">
    <property type="entry name" value="Cell_div_ZapA-like_sf"/>
</dbReference>
<organism evidence="1 2">
    <name type="scientific">Candidatus Megaera venefica</name>
    <dbReference type="NCBI Taxonomy" id="2055910"/>
    <lineage>
        <taxon>Bacteria</taxon>
        <taxon>Pseudomonadati</taxon>
        <taxon>Pseudomonadota</taxon>
        <taxon>Alphaproteobacteria</taxon>
        <taxon>Rickettsiales</taxon>
        <taxon>Rickettsiaceae</taxon>
        <taxon>Candidatus Megaera</taxon>
    </lineage>
</organism>
<dbReference type="RefSeq" id="WP_322776673.1">
    <property type="nucleotide sequence ID" value="NZ_JARJFB010000045.1"/>
</dbReference>
<dbReference type="Gene3D" id="3.30.160.880">
    <property type="entry name" value="Cell division protein ZapA protomer, N-terminal domain"/>
    <property type="match status" value="1"/>
</dbReference>
<dbReference type="InterPro" id="IPR007838">
    <property type="entry name" value="Cell_div_ZapA-like"/>
</dbReference>
<comment type="caution">
    <text evidence="1">The sequence shown here is derived from an EMBL/GenBank/DDBJ whole genome shotgun (WGS) entry which is preliminary data.</text>
</comment>
<reference evidence="1 2" key="1">
    <citation type="submission" date="2023-03" db="EMBL/GenBank/DDBJ databases">
        <title>Host association and intracellularity evolved multiple times independently in the Rickettsiales.</title>
        <authorList>
            <person name="Castelli M."/>
            <person name="Nardi T."/>
            <person name="Gammuto L."/>
            <person name="Bellinzona G."/>
            <person name="Sabaneyeva E."/>
            <person name="Potekhin A."/>
            <person name="Serra V."/>
            <person name="Petroni G."/>
            <person name="Sassera D."/>
        </authorList>
    </citation>
    <scope>NUCLEOTIDE SEQUENCE [LARGE SCALE GENOMIC DNA]</scope>
    <source>
        <strain evidence="1 2">Sr 2-6</strain>
    </source>
</reference>
<proteinExistence type="predicted"/>